<evidence type="ECO:0000313" key="2">
    <source>
        <dbReference type="Proteomes" id="UP000614047"/>
    </source>
</evidence>
<proteinExistence type="predicted"/>
<dbReference type="SUPFAM" id="SSF51905">
    <property type="entry name" value="FAD/NAD(P)-binding domain"/>
    <property type="match status" value="1"/>
</dbReference>
<dbReference type="RefSeq" id="WP_197011513.1">
    <property type="nucleotide sequence ID" value="NZ_BAABES010000005.1"/>
</dbReference>
<protein>
    <submittedName>
        <fullName evidence="1">Cation diffusion facilitator CzcD-associated flavoprotein CzcO</fullName>
    </submittedName>
</protein>
<dbReference type="EMBL" id="JADOUA010000001">
    <property type="protein sequence ID" value="MBG6088837.1"/>
    <property type="molecule type" value="Genomic_DNA"/>
</dbReference>
<reference evidence="1" key="1">
    <citation type="submission" date="2020-11" db="EMBL/GenBank/DDBJ databases">
        <title>Sequencing the genomes of 1000 actinobacteria strains.</title>
        <authorList>
            <person name="Klenk H.-P."/>
        </authorList>
    </citation>
    <scope>NUCLEOTIDE SEQUENCE</scope>
    <source>
        <strain evidence="1">DSM 43175</strain>
    </source>
</reference>
<evidence type="ECO:0000313" key="1">
    <source>
        <dbReference type="EMBL" id="MBG6088837.1"/>
    </source>
</evidence>
<gene>
    <name evidence="1" type="ORF">IW256_002950</name>
</gene>
<organism evidence="1 2">
    <name type="scientific">Actinomadura viridis</name>
    <dbReference type="NCBI Taxonomy" id="58110"/>
    <lineage>
        <taxon>Bacteria</taxon>
        <taxon>Bacillati</taxon>
        <taxon>Actinomycetota</taxon>
        <taxon>Actinomycetes</taxon>
        <taxon>Streptosporangiales</taxon>
        <taxon>Thermomonosporaceae</taxon>
        <taxon>Actinomadura</taxon>
    </lineage>
</organism>
<dbReference type="Gene3D" id="3.50.50.60">
    <property type="entry name" value="FAD/NAD(P)-binding domain"/>
    <property type="match status" value="1"/>
</dbReference>
<dbReference type="Proteomes" id="UP000614047">
    <property type="component" value="Unassembled WGS sequence"/>
</dbReference>
<dbReference type="Pfam" id="PF13738">
    <property type="entry name" value="Pyr_redox_3"/>
    <property type="match status" value="1"/>
</dbReference>
<sequence>MGAFSSGETFWWLPLDDDPAEWFVARERRRTGRAGTSIRVYTDRGPWHVRRVISATGTWWRPYLPYSPGRDLYLGRQLHTVSYRGSEPFHGRRGVIVGGSNSARRAFGTPGTVA</sequence>
<comment type="caution">
    <text evidence="1">The sequence shown here is derived from an EMBL/GenBank/DDBJ whole genome shotgun (WGS) entry which is preliminary data.</text>
</comment>
<name>A0A931DGH3_9ACTN</name>
<keyword evidence="2" id="KW-1185">Reference proteome</keyword>
<dbReference type="InterPro" id="IPR036188">
    <property type="entry name" value="FAD/NAD-bd_sf"/>
</dbReference>
<accession>A0A931DGH3</accession>
<dbReference type="AlphaFoldDB" id="A0A931DGH3"/>